<keyword evidence="1" id="KW-1185">Reference proteome</keyword>
<dbReference type="WBParaSite" id="PSAMB.scaffold1129size35608.g11184.t1">
    <property type="protein sequence ID" value="PSAMB.scaffold1129size35608.g11184.t1"/>
    <property type="gene ID" value="PSAMB.scaffold1129size35608.g11184"/>
</dbReference>
<evidence type="ECO:0000313" key="2">
    <source>
        <dbReference type="WBParaSite" id="PSAMB.scaffold1129size35608.g11184.t1"/>
    </source>
</evidence>
<organism evidence="1 2">
    <name type="scientific">Plectus sambesii</name>
    <dbReference type="NCBI Taxonomy" id="2011161"/>
    <lineage>
        <taxon>Eukaryota</taxon>
        <taxon>Metazoa</taxon>
        <taxon>Ecdysozoa</taxon>
        <taxon>Nematoda</taxon>
        <taxon>Chromadorea</taxon>
        <taxon>Plectida</taxon>
        <taxon>Plectina</taxon>
        <taxon>Plectoidea</taxon>
        <taxon>Plectidae</taxon>
        <taxon>Plectus</taxon>
    </lineage>
</organism>
<name>A0A914UP59_9BILA</name>
<accession>A0A914UP59</accession>
<protein>
    <submittedName>
        <fullName evidence="2">Secreted protein</fullName>
    </submittedName>
</protein>
<reference evidence="2" key="1">
    <citation type="submission" date="2022-11" db="UniProtKB">
        <authorList>
            <consortium name="WormBaseParasite"/>
        </authorList>
    </citation>
    <scope>IDENTIFICATION</scope>
</reference>
<proteinExistence type="predicted"/>
<dbReference type="Proteomes" id="UP000887566">
    <property type="component" value="Unplaced"/>
</dbReference>
<evidence type="ECO:0000313" key="1">
    <source>
        <dbReference type="Proteomes" id="UP000887566"/>
    </source>
</evidence>
<dbReference type="AlphaFoldDB" id="A0A914UP59"/>
<sequence length="185" mass="20445">MPGQTAVHSFEGVRVGRTAVSPSLCLIATLSLLVAARHSGVNRPSFATPIGHSSKYHSRATTMFIAQWDTGVVVQGGSERLAEKLLTERVGFERITLASTLVTTLRFPLFHRAQRSLPRSRHAFHSNYQVELTRRRSSFRAPTNYRAGNCVVFIPRDVYSRAKASPRFSVYIGQCVVAVLFEGPG</sequence>